<gene>
    <name evidence="1" type="ORF">SASPL_133080</name>
</gene>
<name>A0A8X8X294_SALSN</name>
<comment type="caution">
    <text evidence="1">The sequence shown here is derived from an EMBL/GenBank/DDBJ whole genome shotgun (WGS) entry which is preliminary data.</text>
</comment>
<dbReference type="EMBL" id="PNBA02000012">
    <property type="protein sequence ID" value="KAG6405490.1"/>
    <property type="molecule type" value="Genomic_DNA"/>
</dbReference>
<proteinExistence type="predicted"/>
<evidence type="ECO:0000313" key="1">
    <source>
        <dbReference type="EMBL" id="KAG6405490.1"/>
    </source>
</evidence>
<sequence length="157" mass="17208">MFVLHDVNVEDENEVVVLSNTTEVIKAEELGDNDLADPDEVEDEEVNSPAIFPRRTVCCKLFAYTDDGTDRESSTKLGICLVENAPDGTLHVTLEKGRDLPKQPPRRRVLPGPSALPVVNGLPCFGSSPSVSLVLCYCYAVDHLKVILPIIRLPLPN</sequence>
<dbReference type="AlphaFoldDB" id="A0A8X8X294"/>
<organism evidence="1">
    <name type="scientific">Salvia splendens</name>
    <name type="common">Scarlet sage</name>
    <dbReference type="NCBI Taxonomy" id="180675"/>
    <lineage>
        <taxon>Eukaryota</taxon>
        <taxon>Viridiplantae</taxon>
        <taxon>Streptophyta</taxon>
        <taxon>Embryophyta</taxon>
        <taxon>Tracheophyta</taxon>
        <taxon>Spermatophyta</taxon>
        <taxon>Magnoliopsida</taxon>
        <taxon>eudicotyledons</taxon>
        <taxon>Gunneridae</taxon>
        <taxon>Pentapetalae</taxon>
        <taxon>asterids</taxon>
        <taxon>lamiids</taxon>
        <taxon>Lamiales</taxon>
        <taxon>Lamiaceae</taxon>
        <taxon>Nepetoideae</taxon>
        <taxon>Mentheae</taxon>
        <taxon>Salviinae</taxon>
        <taxon>Salvia</taxon>
        <taxon>Salvia subgen. Calosphace</taxon>
        <taxon>core Calosphace</taxon>
    </lineage>
</organism>
<evidence type="ECO:0000313" key="2">
    <source>
        <dbReference type="Proteomes" id="UP000298416"/>
    </source>
</evidence>
<reference evidence="1" key="2">
    <citation type="submission" date="2020-08" db="EMBL/GenBank/DDBJ databases">
        <title>Plant Genome Project.</title>
        <authorList>
            <person name="Zhang R.-G."/>
        </authorList>
    </citation>
    <scope>NUCLEOTIDE SEQUENCE</scope>
    <source>
        <strain evidence="1">Huo1</strain>
        <tissue evidence="1">Leaf</tissue>
    </source>
</reference>
<keyword evidence="2" id="KW-1185">Reference proteome</keyword>
<reference evidence="1" key="1">
    <citation type="submission" date="2018-01" db="EMBL/GenBank/DDBJ databases">
        <authorList>
            <person name="Mao J.F."/>
        </authorList>
    </citation>
    <scope>NUCLEOTIDE SEQUENCE</scope>
    <source>
        <strain evidence="1">Huo1</strain>
        <tissue evidence="1">Leaf</tissue>
    </source>
</reference>
<accession>A0A8X8X294</accession>
<protein>
    <submittedName>
        <fullName evidence="1">Uncharacterized protein</fullName>
    </submittedName>
</protein>
<dbReference type="Proteomes" id="UP000298416">
    <property type="component" value="Unassembled WGS sequence"/>
</dbReference>